<reference evidence="10 11" key="1">
    <citation type="submission" date="2024-02" db="EMBL/GenBank/DDBJ databases">
        <title>A Gaetbulibacter species isolated from tidal flats and genomic insights of their niches.</title>
        <authorList>
            <person name="Ye Y."/>
        </authorList>
    </citation>
    <scope>NUCLEOTIDE SEQUENCE [LARGE SCALE GENOMIC DNA]</scope>
    <source>
        <strain evidence="10 11">KEM-8</strain>
    </source>
</reference>
<proteinExistence type="inferred from homology"/>
<keyword evidence="5 7" id="KW-1133">Transmembrane helix</keyword>
<feature type="domain" description="Mechanosensitive ion channel MscS C-terminal" evidence="9">
    <location>
        <begin position="440"/>
        <end position="522"/>
    </location>
</feature>
<evidence type="ECO:0000256" key="7">
    <source>
        <dbReference type="SAM" id="Phobius"/>
    </source>
</evidence>
<dbReference type="Pfam" id="PF21082">
    <property type="entry name" value="MS_channel_3rd"/>
    <property type="match status" value="1"/>
</dbReference>
<evidence type="ECO:0000256" key="3">
    <source>
        <dbReference type="ARBA" id="ARBA00022475"/>
    </source>
</evidence>
<comment type="subcellular location">
    <subcellularLocation>
        <location evidence="1">Cell membrane</location>
        <topology evidence="1">Multi-pass membrane protein</topology>
    </subcellularLocation>
</comment>
<feature type="transmembrane region" description="Helical" evidence="7">
    <location>
        <begin position="219"/>
        <end position="241"/>
    </location>
</feature>
<dbReference type="InterPro" id="IPR006685">
    <property type="entry name" value="MscS_channel_2nd"/>
</dbReference>
<dbReference type="InterPro" id="IPR049278">
    <property type="entry name" value="MS_channel_C"/>
</dbReference>
<evidence type="ECO:0000256" key="4">
    <source>
        <dbReference type="ARBA" id="ARBA00022692"/>
    </source>
</evidence>
<dbReference type="Gene3D" id="3.30.70.100">
    <property type="match status" value="1"/>
</dbReference>
<keyword evidence="11" id="KW-1185">Reference proteome</keyword>
<evidence type="ECO:0000313" key="10">
    <source>
        <dbReference type="EMBL" id="MFH6769703.1"/>
    </source>
</evidence>
<dbReference type="SUPFAM" id="SSF82689">
    <property type="entry name" value="Mechanosensitive channel protein MscS (YggB), C-terminal domain"/>
    <property type="match status" value="1"/>
</dbReference>
<organism evidence="10 11">
    <name type="scientific">Gaetbulibacter aquiaggeris</name>
    <dbReference type="NCBI Taxonomy" id="1735373"/>
    <lineage>
        <taxon>Bacteria</taxon>
        <taxon>Pseudomonadati</taxon>
        <taxon>Bacteroidota</taxon>
        <taxon>Flavobacteriia</taxon>
        <taxon>Flavobacteriales</taxon>
        <taxon>Flavobacteriaceae</taxon>
        <taxon>Gaetbulibacter</taxon>
    </lineage>
</organism>
<dbReference type="Gene3D" id="2.30.30.60">
    <property type="match status" value="1"/>
</dbReference>
<accession>A0ABW7MTI4</accession>
<evidence type="ECO:0000259" key="9">
    <source>
        <dbReference type="Pfam" id="PF21082"/>
    </source>
</evidence>
<dbReference type="SUPFAM" id="SSF50182">
    <property type="entry name" value="Sm-like ribonucleoproteins"/>
    <property type="match status" value="1"/>
</dbReference>
<feature type="transmembrane region" description="Helical" evidence="7">
    <location>
        <begin position="321"/>
        <end position="338"/>
    </location>
</feature>
<dbReference type="RefSeq" id="WP_395438924.1">
    <property type="nucleotide sequence ID" value="NZ_JBAWKC010000004.1"/>
</dbReference>
<dbReference type="EMBL" id="JBAWKC010000004">
    <property type="protein sequence ID" value="MFH6769703.1"/>
    <property type="molecule type" value="Genomic_DNA"/>
</dbReference>
<evidence type="ECO:0000256" key="2">
    <source>
        <dbReference type="ARBA" id="ARBA00008017"/>
    </source>
</evidence>
<sequence length="550" mass="62518">MKKKLKFWLKGSKKGFNYLLSVLMLIGFTNNNYSQQSNSADLNVQQSIYDVAWVTVDGVNLFKVRGISALPAQKRADNISKRIQITASNEDISIEDVRIVENDDHVSIYAGNDIIVQLYEPDGDLEGVSYKLVAKSIHLKIIEAITTYRYERSAPVIRNNAIHAVMATVVMVIILLVLLWIIKRIDRSIQKRIKARIEAVENISFNLIRSNQIWNIFHALFKSLKIILIAVASIFFIDYVLKLFPWTKSFSIYALKLILDPLKTIAIELFNYLPELIFLIVIFFITKYILKLLKLFFIGVEKGGIVLKDFRPEWSIPTFKIIKLFIIAFAVIISYPYIPGSESVAFKGVSVFMGVLVSLGSSSLIGNTMAGYSMIYRGAFKKGDLIKVDDQMGFVEEQKLQVTRLRTLKNEEIIIPNSILINSKIMNYSVKADGLGILIHTTVGIGYETPWRLVDAMLKLAADRTEGILKEPPPFVLKKSLDDYAVSFEINGYCKDVSNIKSIYSKLHDNILDVFNENDVQIMTPSYRNDPDIPKVVPENKWYQPLAKET</sequence>
<gene>
    <name evidence="10" type="ORF">V8G56_13200</name>
</gene>
<dbReference type="PANTHER" id="PTHR30221">
    <property type="entry name" value="SMALL-CONDUCTANCE MECHANOSENSITIVE CHANNEL"/>
    <property type="match status" value="1"/>
</dbReference>
<dbReference type="InterPro" id="IPR011066">
    <property type="entry name" value="MscS_channel_C_sf"/>
</dbReference>
<protein>
    <submittedName>
        <fullName evidence="10">Mechanosensitive ion channel domain-containing protein</fullName>
    </submittedName>
</protein>
<evidence type="ECO:0000256" key="6">
    <source>
        <dbReference type="ARBA" id="ARBA00023136"/>
    </source>
</evidence>
<feature type="transmembrane region" description="Helical" evidence="7">
    <location>
        <begin position="350"/>
        <end position="372"/>
    </location>
</feature>
<evidence type="ECO:0000313" key="11">
    <source>
        <dbReference type="Proteomes" id="UP001610104"/>
    </source>
</evidence>
<keyword evidence="3" id="KW-1003">Cell membrane</keyword>
<feature type="transmembrane region" description="Helical" evidence="7">
    <location>
        <begin position="161"/>
        <end position="182"/>
    </location>
</feature>
<dbReference type="PANTHER" id="PTHR30221:SF18">
    <property type="entry name" value="SLL0590 PROTEIN"/>
    <property type="match status" value="1"/>
</dbReference>
<comment type="caution">
    <text evidence="10">The sequence shown here is derived from an EMBL/GenBank/DDBJ whole genome shotgun (WGS) entry which is preliminary data.</text>
</comment>
<dbReference type="Pfam" id="PF00924">
    <property type="entry name" value="MS_channel_2nd"/>
    <property type="match status" value="1"/>
</dbReference>
<name>A0ABW7MTI4_9FLAO</name>
<evidence type="ECO:0000259" key="8">
    <source>
        <dbReference type="Pfam" id="PF00924"/>
    </source>
</evidence>
<dbReference type="InterPro" id="IPR045275">
    <property type="entry name" value="MscS_archaea/bacteria_type"/>
</dbReference>
<dbReference type="Proteomes" id="UP001610104">
    <property type="component" value="Unassembled WGS sequence"/>
</dbReference>
<comment type="similarity">
    <text evidence="2">Belongs to the MscS (TC 1.A.23) family.</text>
</comment>
<evidence type="ECO:0000256" key="5">
    <source>
        <dbReference type="ARBA" id="ARBA00022989"/>
    </source>
</evidence>
<keyword evidence="4 7" id="KW-0812">Transmembrane</keyword>
<dbReference type="InterPro" id="IPR010920">
    <property type="entry name" value="LSM_dom_sf"/>
</dbReference>
<dbReference type="InterPro" id="IPR023408">
    <property type="entry name" value="MscS_beta-dom_sf"/>
</dbReference>
<keyword evidence="6 7" id="KW-0472">Membrane</keyword>
<evidence type="ECO:0000256" key="1">
    <source>
        <dbReference type="ARBA" id="ARBA00004651"/>
    </source>
</evidence>
<feature type="transmembrane region" description="Helical" evidence="7">
    <location>
        <begin position="276"/>
        <end position="300"/>
    </location>
</feature>
<feature type="domain" description="Mechanosensitive ion channel MscS" evidence="8">
    <location>
        <begin position="364"/>
        <end position="429"/>
    </location>
</feature>